<organism evidence="1 2">
    <name type="scientific">Halogeometricum borinquense (strain ATCC 700274 / DSM 11551 / JCM 10706 / KCTC 4070 / PR3)</name>
    <dbReference type="NCBI Taxonomy" id="469382"/>
    <lineage>
        <taxon>Archaea</taxon>
        <taxon>Methanobacteriati</taxon>
        <taxon>Methanobacteriota</taxon>
        <taxon>Stenosarchaea group</taxon>
        <taxon>Halobacteria</taxon>
        <taxon>Halobacteriales</taxon>
        <taxon>Haloferacaceae</taxon>
        <taxon>Halogeometricum</taxon>
    </lineage>
</organism>
<accession>E4NLT8</accession>
<dbReference type="EMBL" id="CP001690">
    <property type="protein sequence ID" value="ADQ68388.1"/>
    <property type="molecule type" value="Genomic_DNA"/>
</dbReference>
<evidence type="ECO:0000313" key="2">
    <source>
        <dbReference type="Proteomes" id="UP000006663"/>
    </source>
</evidence>
<dbReference type="KEGG" id="hbo:Hbor_28470"/>
<dbReference type="AlphaFoldDB" id="E4NLT8"/>
<dbReference type="HOGENOM" id="CLU_3056987_0_0_2"/>
<dbReference type="Proteomes" id="UP000006663">
    <property type="component" value="Chromosome"/>
</dbReference>
<protein>
    <submittedName>
        <fullName evidence="1">Uncharacterized protein</fullName>
    </submittedName>
</protein>
<keyword evidence="2" id="KW-1185">Reference proteome</keyword>
<name>E4NLT8_HALBP</name>
<evidence type="ECO:0000313" key="1">
    <source>
        <dbReference type="EMBL" id="ADQ68388.1"/>
    </source>
</evidence>
<proteinExistence type="predicted"/>
<dbReference type="STRING" id="469382.Hbor_28470"/>
<reference evidence="1 2" key="1">
    <citation type="journal article" date="2009" name="Stand. Genomic Sci.">
        <title>Complete genome sequence of Halogeometricum borinquense type strain (PR3).</title>
        <authorList>
            <person name="Malfatti S."/>
            <person name="Tindall B.J."/>
            <person name="Schneider S."/>
            <person name="Fahnrich R."/>
            <person name="Lapidus A."/>
            <person name="Labuttii K."/>
            <person name="Copeland A."/>
            <person name="Glavina Del Rio T."/>
            <person name="Nolan M."/>
            <person name="Chen F."/>
            <person name="Lucas S."/>
            <person name="Tice H."/>
            <person name="Cheng J.F."/>
            <person name="Bruce D."/>
            <person name="Goodwin L."/>
            <person name="Pitluck S."/>
            <person name="Anderson I."/>
            <person name="Pati A."/>
            <person name="Ivanova N."/>
            <person name="Mavromatis K."/>
            <person name="Chen A."/>
            <person name="Palaniappan K."/>
            <person name="D'haeseleer P."/>
            <person name="Goker M."/>
            <person name="Bristow J."/>
            <person name="Eisen J.A."/>
            <person name="Markowitz V."/>
            <person name="Hugenholtz P."/>
            <person name="Kyrpides N.C."/>
            <person name="Klenk H.P."/>
            <person name="Chain P."/>
        </authorList>
    </citation>
    <scope>NUCLEOTIDE SEQUENCE [LARGE SCALE GENOMIC DNA]</scope>
    <source>
        <strain evidence="2">ATCC 700274 / DSM 11551 / JCM 10706 / KCTC 4070 / PR3</strain>
    </source>
</reference>
<sequence length="53" mass="5957">MHLRSEMVWESEKRDANCVLVFRLGAHEVSASIPEPMARTGMTTFGKAFSRTS</sequence>
<gene>
    <name evidence="1" type="ordered locus">Hbor_28470</name>
</gene>